<dbReference type="CDD" id="cd00037">
    <property type="entry name" value="CLECT"/>
    <property type="match status" value="1"/>
</dbReference>
<dbReference type="OrthoDB" id="6480597at2759"/>
<dbReference type="Proteomes" id="UP000288716">
    <property type="component" value="Unassembled WGS sequence"/>
</dbReference>
<dbReference type="InterPro" id="IPR016187">
    <property type="entry name" value="CTDL_fold"/>
</dbReference>
<proteinExistence type="predicted"/>
<dbReference type="SUPFAM" id="SSF56436">
    <property type="entry name" value="C-type lectin-like"/>
    <property type="match status" value="1"/>
</dbReference>
<dbReference type="PANTHER" id="PTHR22803">
    <property type="entry name" value="MANNOSE, PHOSPHOLIPASE, LECTIN RECEPTOR RELATED"/>
    <property type="match status" value="1"/>
</dbReference>
<dbReference type="EMBL" id="NCKV01012068">
    <property type="protein sequence ID" value="RWS21477.1"/>
    <property type="molecule type" value="Genomic_DNA"/>
</dbReference>
<evidence type="ECO:0000313" key="3">
    <source>
        <dbReference type="Proteomes" id="UP000288716"/>
    </source>
</evidence>
<evidence type="ECO:0000259" key="1">
    <source>
        <dbReference type="PROSITE" id="PS50041"/>
    </source>
</evidence>
<gene>
    <name evidence="2" type="ORF">B4U80_14141</name>
</gene>
<feature type="domain" description="C-type lectin" evidence="1">
    <location>
        <begin position="1"/>
        <end position="85"/>
    </location>
</feature>
<dbReference type="InterPro" id="IPR050111">
    <property type="entry name" value="C-type_lectin/snaclec_domain"/>
</dbReference>
<organism evidence="2 3">
    <name type="scientific">Leptotrombidium deliense</name>
    <dbReference type="NCBI Taxonomy" id="299467"/>
    <lineage>
        <taxon>Eukaryota</taxon>
        <taxon>Metazoa</taxon>
        <taxon>Ecdysozoa</taxon>
        <taxon>Arthropoda</taxon>
        <taxon>Chelicerata</taxon>
        <taxon>Arachnida</taxon>
        <taxon>Acari</taxon>
        <taxon>Acariformes</taxon>
        <taxon>Trombidiformes</taxon>
        <taxon>Prostigmata</taxon>
        <taxon>Anystina</taxon>
        <taxon>Parasitengona</taxon>
        <taxon>Trombiculoidea</taxon>
        <taxon>Trombiculidae</taxon>
        <taxon>Leptotrombidium</taxon>
    </lineage>
</organism>
<dbReference type="AlphaFoldDB" id="A0A443S1Q4"/>
<keyword evidence="3" id="KW-1185">Reference proteome</keyword>
<dbReference type="VEuPathDB" id="VectorBase:LDEU010563"/>
<name>A0A443S1Q4_9ACAR</name>
<dbReference type="InterPro" id="IPR001304">
    <property type="entry name" value="C-type_lectin-like"/>
</dbReference>
<keyword evidence="2" id="KW-0675">Receptor</keyword>
<dbReference type="InterPro" id="IPR016186">
    <property type="entry name" value="C-type_lectin-like/link_sf"/>
</dbReference>
<evidence type="ECO:0000313" key="2">
    <source>
        <dbReference type="EMBL" id="RWS21477.1"/>
    </source>
</evidence>
<accession>A0A443S1Q4</accession>
<dbReference type="Pfam" id="PF00059">
    <property type="entry name" value="Lectin_C"/>
    <property type="match status" value="1"/>
</dbReference>
<dbReference type="STRING" id="299467.A0A443S1Q4"/>
<protein>
    <submittedName>
        <fullName evidence="2">Macrophage mannose receptor 1-like protein</fullName>
    </submittedName>
</protein>
<comment type="caution">
    <text evidence="2">The sequence shown here is derived from an EMBL/GenBank/DDBJ whole genome shotgun (WGS) entry which is preliminary data.</text>
</comment>
<reference evidence="2 3" key="1">
    <citation type="journal article" date="2018" name="Gigascience">
        <title>Genomes of trombidid mites reveal novel predicted allergens and laterally-transferred genes associated with secondary metabolism.</title>
        <authorList>
            <person name="Dong X."/>
            <person name="Chaisiri K."/>
            <person name="Xia D."/>
            <person name="Armstrong S.D."/>
            <person name="Fang Y."/>
            <person name="Donnelly M.J."/>
            <person name="Kadowaki T."/>
            <person name="McGarry J.W."/>
            <person name="Darby A.C."/>
            <person name="Makepeace B.L."/>
        </authorList>
    </citation>
    <scope>NUCLEOTIDE SEQUENCE [LARGE SCALE GENOMIC DNA]</scope>
    <source>
        <strain evidence="2">UoL-UT</strain>
    </source>
</reference>
<dbReference type="Gene3D" id="3.10.100.10">
    <property type="entry name" value="Mannose-Binding Protein A, subunit A"/>
    <property type="match status" value="1"/>
</dbReference>
<dbReference type="PROSITE" id="PS50041">
    <property type="entry name" value="C_TYPE_LECTIN_2"/>
    <property type="match status" value="1"/>
</dbReference>
<sequence length="160" mass="18364">MISIHSRLENAFLISKVSQKRRFWTGALRDKEHINVFEWSDGSAWNFWNWNTGEPFESLEENCVIFAAGRWSVDRCDAKHSQICQKAVQSSKSSDEADTANSVSVLKEQMNEVMRQVMEIKEMTKNNKQSNMLVIMATTYFKGTNKGLFKIGSINDSENL</sequence>